<gene>
    <name evidence="1" type="ORF">BE15_37685</name>
</gene>
<sequence length="61" mass="5908">MGAHLLALAGALEELRAVDAGKLEVGAEALGGVLDVEAVAVLVDEERGGGGRVAAEGEPGA</sequence>
<dbReference type="Proteomes" id="UP000075260">
    <property type="component" value="Unassembled WGS sequence"/>
</dbReference>
<organism evidence="1 2">
    <name type="scientific">Sorangium cellulosum</name>
    <name type="common">Polyangium cellulosum</name>
    <dbReference type="NCBI Taxonomy" id="56"/>
    <lineage>
        <taxon>Bacteria</taxon>
        <taxon>Pseudomonadati</taxon>
        <taxon>Myxococcota</taxon>
        <taxon>Polyangia</taxon>
        <taxon>Polyangiales</taxon>
        <taxon>Polyangiaceae</taxon>
        <taxon>Sorangium</taxon>
    </lineage>
</organism>
<dbReference type="EMBL" id="JEMA01000341">
    <property type="protein sequence ID" value="KYF71357.1"/>
    <property type="molecule type" value="Genomic_DNA"/>
</dbReference>
<proteinExistence type="predicted"/>
<protein>
    <submittedName>
        <fullName evidence="1">Uncharacterized protein</fullName>
    </submittedName>
</protein>
<evidence type="ECO:0000313" key="1">
    <source>
        <dbReference type="EMBL" id="KYF71357.1"/>
    </source>
</evidence>
<accession>A0A150QTK7</accession>
<comment type="caution">
    <text evidence="1">The sequence shown here is derived from an EMBL/GenBank/DDBJ whole genome shotgun (WGS) entry which is preliminary data.</text>
</comment>
<reference evidence="1 2" key="1">
    <citation type="submission" date="2014-02" db="EMBL/GenBank/DDBJ databases">
        <title>The small core and large imbalanced accessory genome model reveals a collaborative survival strategy of Sorangium cellulosum strains in nature.</title>
        <authorList>
            <person name="Han K."/>
            <person name="Peng R."/>
            <person name="Blom J."/>
            <person name="Li Y.-Z."/>
        </authorList>
    </citation>
    <scope>NUCLEOTIDE SEQUENCE [LARGE SCALE GENOMIC DNA]</scope>
    <source>
        <strain evidence="1 2">So0008-312</strain>
    </source>
</reference>
<name>A0A150QTK7_SORCE</name>
<dbReference type="AlphaFoldDB" id="A0A150QTK7"/>
<evidence type="ECO:0000313" key="2">
    <source>
        <dbReference type="Proteomes" id="UP000075260"/>
    </source>
</evidence>